<keyword evidence="1" id="KW-0677">Repeat</keyword>
<evidence type="ECO:0000256" key="2">
    <source>
        <dbReference type="SAM" id="MobiDB-lite"/>
    </source>
</evidence>
<dbReference type="Proteomes" id="UP000288725">
    <property type="component" value="Unassembled WGS sequence"/>
</dbReference>
<feature type="compositionally biased region" description="Acidic residues" evidence="2">
    <location>
        <begin position="265"/>
        <end position="287"/>
    </location>
</feature>
<feature type="compositionally biased region" description="Acidic residues" evidence="2">
    <location>
        <begin position="323"/>
        <end position="350"/>
    </location>
</feature>
<evidence type="ECO:0000313" key="4">
    <source>
        <dbReference type="EMBL" id="RXG42784.1"/>
    </source>
</evidence>
<feature type="region of interest" description="Disordered" evidence="2">
    <location>
        <begin position="262"/>
        <end position="350"/>
    </location>
</feature>
<gene>
    <name evidence="4" type="ORF">VDGE_08372</name>
</gene>
<name>A0A444RNZ0_VERDA</name>
<dbReference type="AlphaFoldDB" id="A0A444RNZ0"/>
<dbReference type="EMBL" id="RSDZ01000122">
    <property type="protein sequence ID" value="RXG42784.1"/>
    <property type="molecule type" value="Genomic_DNA"/>
</dbReference>
<dbReference type="PANTHER" id="PTHR10039">
    <property type="entry name" value="AMELOGENIN"/>
    <property type="match status" value="1"/>
</dbReference>
<evidence type="ECO:0000256" key="1">
    <source>
        <dbReference type="ARBA" id="ARBA00022737"/>
    </source>
</evidence>
<protein>
    <recommendedName>
        <fullName evidence="3">Nephrocystin 3-like N-terminal domain-containing protein</fullName>
    </recommendedName>
</protein>
<reference evidence="4 5" key="1">
    <citation type="submission" date="2018-12" db="EMBL/GenBank/DDBJ databases">
        <title>Genome of Verticillium dahliae isolate Getta Getta.</title>
        <authorList>
            <person name="Gardiner D.M."/>
        </authorList>
    </citation>
    <scope>NUCLEOTIDE SEQUENCE [LARGE SCALE GENOMIC DNA]</scope>
    <source>
        <strain evidence="4 5">Getta Getta</strain>
    </source>
</reference>
<dbReference type="PANTHER" id="PTHR10039:SF5">
    <property type="entry name" value="NACHT DOMAIN-CONTAINING PROTEIN"/>
    <property type="match status" value="1"/>
</dbReference>
<evidence type="ECO:0000313" key="5">
    <source>
        <dbReference type="Proteomes" id="UP000288725"/>
    </source>
</evidence>
<dbReference type="InterPro" id="IPR027417">
    <property type="entry name" value="P-loop_NTPase"/>
</dbReference>
<feature type="domain" description="Nephrocystin 3-like N-terminal" evidence="3">
    <location>
        <begin position="374"/>
        <end position="550"/>
    </location>
</feature>
<organism evidence="4 5">
    <name type="scientific">Verticillium dahliae</name>
    <name type="common">Verticillium wilt</name>
    <dbReference type="NCBI Taxonomy" id="27337"/>
    <lineage>
        <taxon>Eukaryota</taxon>
        <taxon>Fungi</taxon>
        <taxon>Dikarya</taxon>
        <taxon>Ascomycota</taxon>
        <taxon>Pezizomycotina</taxon>
        <taxon>Sordariomycetes</taxon>
        <taxon>Hypocreomycetidae</taxon>
        <taxon>Glomerellales</taxon>
        <taxon>Plectosphaerellaceae</taxon>
        <taxon>Verticillium</taxon>
    </lineage>
</organism>
<dbReference type="InterPro" id="IPR056884">
    <property type="entry name" value="NPHP3-like_N"/>
</dbReference>
<comment type="caution">
    <text evidence="4">The sequence shown here is derived from an EMBL/GenBank/DDBJ whole genome shotgun (WGS) entry which is preliminary data.</text>
</comment>
<proteinExistence type="predicted"/>
<dbReference type="Pfam" id="PF24883">
    <property type="entry name" value="NPHP3_N"/>
    <property type="match status" value="1"/>
</dbReference>
<sequence length="783" mass="88030">MDPLSAAGFASSLITFIDFSYKLIYGSVDLYKSAAGATDDNVRISSIVEDLQKITETISTPAPPGDNGPHTRELSRLALECHGVSKELTDILDKLKRREGNKAWRSLEAAWKSMRKSDKVAALENQLATYRMQLLLRLGIILAENQTLVEKQLSELQRGNTDHFAQTITQLGNVRQAIETLDKRVMDEAGHALHTLPDMNPSHGALDEIRAELSSIVQTLQAVAASTPADLHVLNRLYFESLHAREDDVRDAEFNTFAWLLHEEGGDEESSEESDEESGEESDEESIDSYYSSKTVASTGGSNHDTGDDTDSPTHTAVANDEAGIDDDDIEDPDHGEDTAGSEDNEDADDFASVHSSMSDTHVSCLKVRRRLRKTFKKWLRLENGVFHIFGKAGSGKSTLMKRTCQDQVLRNELSVWAADRKLVLGSFFFWLSDNDSQCSLEGLYRSLLFEALRQCPELTRTAFPQFWTVANEANFETTAWTQSPFRLSELCQALQNLIEQQSGARTHRFCFFIDGLDEFKGDISDHRKLARQLRAWGSSPDVKICVSSRPDQAFLDVFDSKMRINIVDATKLDIYRFVKGTLAEQPATYLSPHILHEIAMQIWDRADGVFLWARQDTNIPGWAAFLSILFMDSMRTLLRGEKTNPPGFLFLVLEKVLFLQPELNVQFEYELQAGIDPATRPVCRSQATMSLEELVVIFKPPNMDVLLREILRRKGWNVWGMVKKLGSRVAPSTDFKTEYAGRIEGMTQSELEDCGFGLTKISVGAGSSWEFDTHRRLGFRVY</sequence>
<dbReference type="SUPFAM" id="SSF52540">
    <property type="entry name" value="P-loop containing nucleoside triphosphate hydrolases"/>
    <property type="match status" value="1"/>
</dbReference>
<dbReference type="Gene3D" id="3.40.50.300">
    <property type="entry name" value="P-loop containing nucleotide triphosphate hydrolases"/>
    <property type="match status" value="1"/>
</dbReference>
<feature type="compositionally biased region" description="Polar residues" evidence="2">
    <location>
        <begin position="289"/>
        <end position="304"/>
    </location>
</feature>
<accession>A0A444RNZ0</accession>
<evidence type="ECO:0000259" key="3">
    <source>
        <dbReference type="Pfam" id="PF24883"/>
    </source>
</evidence>